<sequence>MKSIQGNGVPVSNQPAPGKQHQMVGPDAVNDQLPIGEGGYQPYRAAGKLQGKKALITGGDSGIGRRRFNNRLHAGRGEGCTRDEEIGKEEGKRSVLDPSGFEEPSGMQ</sequence>
<feature type="compositionally biased region" description="Basic residues" evidence="1">
    <location>
        <begin position="64"/>
        <end position="74"/>
    </location>
</feature>
<keyword evidence="3" id="KW-1185">Reference proteome</keyword>
<reference evidence="2 3" key="1">
    <citation type="submission" date="2020-03" db="EMBL/GenBank/DDBJ databases">
        <title>Draft Genome Sequence of Cudoniella acicularis.</title>
        <authorList>
            <person name="Buettner E."/>
            <person name="Kellner H."/>
        </authorList>
    </citation>
    <scope>NUCLEOTIDE SEQUENCE [LARGE SCALE GENOMIC DNA]</scope>
    <source>
        <strain evidence="2 3">DSM 108380</strain>
    </source>
</reference>
<feature type="region of interest" description="Disordered" evidence="1">
    <location>
        <begin position="55"/>
        <end position="108"/>
    </location>
</feature>
<evidence type="ECO:0000313" key="2">
    <source>
        <dbReference type="EMBL" id="KAF4616220.1"/>
    </source>
</evidence>
<evidence type="ECO:0000256" key="1">
    <source>
        <dbReference type="SAM" id="MobiDB-lite"/>
    </source>
</evidence>
<dbReference type="Proteomes" id="UP000566819">
    <property type="component" value="Unassembled WGS sequence"/>
</dbReference>
<comment type="caution">
    <text evidence="2">The sequence shown here is derived from an EMBL/GenBank/DDBJ whole genome shotgun (WGS) entry which is preliminary data.</text>
</comment>
<organism evidence="2 3">
    <name type="scientific">Cudoniella acicularis</name>
    <dbReference type="NCBI Taxonomy" id="354080"/>
    <lineage>
        <taxon>Eukaryota</taxon>
        <taxon>Fungi</taxon>
        <taxon>Dikarya</taxon>
        <taxon>Ascomycota</taxon>
        <taxon>Pezizomycotina</taxon>
        <taxon>Leotiomycetes</taxon>
        <taxon>Helotiales</taxon>
        <taxon>Tricladiaceae</taxon>
        <taxon>Cudoniella</taxon>
    </lineage>
</organism>
<feature type="region of interest" description="Disordered" evidence="1">
    <location>
        <begin position="1"/>
        <end position="36"/>
    </location>
</feature>
<evidence type="ECO:0000313" key="3">
    <source>
        <dbReference type="Proteomes" id="UP000566819"/>
    </source>
</evidence>
<accession>A0A8H4QRS0</accession>
<protein>
    <submittedName>
        <fullName evidence="2">Uncharacterized protein</fullName>
    </submittedName>
</protein>
<proteinExistence type="predicted"/>
<dbReference type="AlphaFoldDB" id="A0A8H4QRS0"/>
<gene>
    <name evidence="2" type="ORF">G7Y89_g15187</name>
</gene>
<dbReference type="EMBL" id="JAAMPI010002249">
    <property type="protein sequence ID" value="KAF4616220.1"/>
    <property type="molecule type" value="Genomic_DNA"/>
</dbReference>
<feature type="compositionally biased region" description="Polar residues" evidence="1">
    <location>
        <begin position="1"/>
        <end position="15"/>
    </location>
</feature>
<feature type="compositionally biased region" description="Basic and acidic residues" evidence="1">
    <location>
        <begin position="75"/>
        <end position="95"/>
    </location>
</feature>
<name>A0A8H4QRS0_9HELO</name>
<dbReference type="OrthoDB" id="47007at2759"/>